<dbReference type="GO" id="GO:0034015">
    <property type="term" value="F:L-ribulose-5-phosphate 3-epimerase activity"/>
    <property type="evidence" value="ECO:0007669"/>
    <property type="project" value="TreeGrafter"/>
</dbReference>
<reference evidence="3 4" key="1">
    <citation type="submission" date="2016-08" db="EMBL/GenBank/DDBJ databases">
        <authorList>
            <person name="Seilhamer J.J."/>
        </authorList>
    </citation>
    <scope>NUCLEOTIDE SEQUENCE [LARGE SCALE GENOMIC DNA]</scope>
    <source>
        <strain evidence="3 4">IEBC_T61001</strain>
    </source>
</reference>
<protein>
    <recommendedName>
        <fullName evidence="2">Xylose isomerase-like TIM barrel domain-containing protein</fullName>
    </recommendedName>
</protein>
<dbReference type="Gene3D" id="3.20.20.150">
    <property type="entry name" value="Divalent-metal-dependent TIM barrel enzymes"/>
    <property type="match status" value="1"/>
</dbReference>
<evidence type="ECO:0000313" key="3">
    <source>
        <dbReference type="EMBL" id="SCC23218.1"/>
    </source>
</evidence>
<dbReference type="PANTHER" id="PTHR43489:SF1">
    <property type="entry name" value="L-RIBULOSE-5-PHOSPHATE 3-EPIMERASE SGBU-RELATED"/>
    <property type="match status" value="1"/>
</dbReference>
<dbReference type="Proteomes" id="UP000195991">
    <property type="component" value="Unassembled WGS sequence"/>
</dbReference>
<proteinExistence type="predicted"/>
<sequence>MDRKLGMFLNTKYIEVKEGIQKAREWDLEYIQLYAMNPTFNLANISKVQWNTLKENLSFNEIQVPSLAISFGENGIIGTEAECVIESFKYITDKGLGLGANVVTAHIGKIPDDENSEYYDKMLRVCNEIGDLAFRFGGFFAIETGSEKAIVLKRFLETANSKGLAVNFDPANLISDVNENPGEGLLLLKDYIVQTHIKDCTKVKSDSSSKYIEVAAGNGEVDFDIFFKVLDKIGFDGYNMIERNDYFDELDGMSQSINFAKKYIPTQKE</sequence>
<dbReference type="SUPFAM" id="SSF51658">
    <property type="entry name" value="Xylose isomerase-like"/>
    <property type="match status" value="1"/>
</dbReference>
<dbReference type="AlphaFoldDB" id="A0A1C4CW00"/>
<dbReference type="InterPro" id="IPR036237">
    <property type="entry name" value="Xyl_isomerase-like_sf"/>
</dbReference>
<dbReference type="EMBL" id="FMBI01000027">
    <property type="protein sequence ID" value="SCC23218.1"/>
    <property type="molecule type" value="Genomic_DNA"/>
</dbReference>
<dbReference type="GO" id="GO:0019852">
    <property type="term" value="P:L-ascorbic acid metabolic process"/>
    <property type="evidence" value="ECO:0007669"/>
    <property type="project" value="TreeGrafter"/>
</dbReference>
<keyword evidence="1" id="KW-0413">Isomerase</keyword>
<dbReference type="PANTHER" id="PTHR43489">
    <property type="entry name" value="ISOMERASE"/>
    <property type="match status" value="1"/>
</dbReference>
<feature type="domain" description="Xylose isomerase-like TIM barrel" evidence="2">
    <location>
        <begin position="20"/>
        <end position="262"/>
    </location>
</feature>
<dbReference type="Pfam" id="PF01261">
    <property type="entry name" value="AP_endonuc_2"/>
    <property type="match status" value="1"/>
</dbReference>
<accession>A0A1C4CW00</accession>
<evidence type="ECO:0000259" key="2">
    <source>
        <dbReference type="Pfam" id="PF01261"/>
    </source>
</evidence>
<evidence type="ECO:0000256" key="1">
    <source>
        <dbReference type="ARBA" id="ARBA00023235"/>
    </source>
</evidence>
<dbReference type="RefSeq" id="WP_087982685.1">
    <property type="nucleotide sequence ID" value="NZ_FMBI01000027.1"/>
</dbReference>
<evidence type="ECO:0000313" key="4">
    <source>
        <dbReference type="Proteomes" id="UP000195991"/>
    </source>
</evidence>
<dbReference type="InterPro" id="IPR050417">
    <property type="entry name" value="Sugar_Epim/Isomerase"/>
</dbReference>
<name>A0A1C4CW00_BACTU</name>
<dbReference type="InterPro" id="IPR013022">
    <property type="entry name" value="Xyl_isomerase-like_TIM-brl"/>
</dbReference>
<gene>
    <name evidence="3" type="ORF">BTT61001_02067</name>
</gene>
<organism evidence="3 4">
    <name type="scientific">Bacillus thuringiensis</name>
    <dbReference type="NCBI Taxonomy" id="1428"/>
    <lineage>
        <taxon>Bacteria</taxon>
        <taxon>Bacillati</taxon>
        <taxon>Bacillota</taxon>
        <taxon>Bacilli</taxon>
        <taxon>Bacillales</taxon>
        <taxon>Bacillaceae</taxon>
        <taxon>Bacillus</taxon>
        <taxon>Bacillus cereus group</taxon>
    </lineage>
</organism>